<evidence type="ECO:0000256" key="1">
    <source>
        <dbReference type="SAM" id="Phobius"/>
    </source>
</evidence>
<keyword evidence="1" id="KW-1133">Transmembrane helix</keyword>
<accession>A0A8D9ECE0</accession>
<feature type="transmembrane region" description="Helical" evidence="1">
    <location>
        <begin position="20"/>
        <end position="40"/>
    </location>
</feature>
<dbReference type="EMBL" id="HBUF01146878">
    <property type="protein sequence ID" value="CAG6647415.1"/>
    <property type="molecule type" value="Transcribed_RNA"/>
</dbReference>
<protein>
    <submittedName>
        <fullName evidence="2">Uncharacterized protein</fullName>
    </submittedName>
</protein>
<keyword evidence="1" id="KW-0472">Membrane</keyword>
<reference evidence="2" key="1">
    <citation type="submission" date="2021-05" db="EMBL/GenBank/DDBJ databases">
        <authorList>
            <person name="Alioto T."/>
            <person name="Alioto T."/>
            <person name="Gomez Garrido J."/>
        </authorList>
    </citation>
    <scope>NUCLEOTIDE SEQUENCE</scope>
</reference>
<feature type="transmembrane region" description="Helical" evidence="1">
    <location>
        <begin position="52"/>
        <end position="70"/>
    </location>
</feature>
<dbReference type="EMBL" id="HBUF01146879">
    <property type="protein sequence ID" value="CAG6647416.1"/>
    <property type="molecule type" value="Transcribed_RNA"/>
</dbReference>
<evidence type="ECO:0000313" key="2">
    <source>
        <dbReference type="EMBL" id="CAG6746595.1"/>
    </source>
</evidence>
<organism evidence="2">
    <name type="scientific">Cacopsylla melanoneura</name>
    <dbReference type="NCBI Taxonomy" id="428564"/>
    <lineage>
        <taxon>Eukaryota</taxon>
        <taxon>Metazoa</taxon>
        <taxon>Ecdysozoa</taxon>
        <taxon>Arthropoda</taxon>
        <taxon>Hexapoda</taxon>
        <taxon>Insecta</taxon>
        <taxon>Pterygota</taxon>
        <taxon>Neoptera</taxon>
        <taxon>Paraneoptera</taxon>
        <taxon>Hemiptera</taxon>
        <taxon>Sternorrhyncha</taxon>
        <taxon>Psylloidea</taxon>
        <taxon>Psyllidae</taxon>
        <taxon>Psyllinae</taxon>
        <taxon>Cacopsylla</taxon>
    </lineage>
</organism>
<sequence length="112" mass="13085">MRFQSDSGVPRKRFVTFRALFIIATLIFRPLHDICVTLRLLHICSKISRNNFVTFCSLFIIATSVFRIHSGSFRIHLGSSRNTIVVFRSFFSFFATILQIFRRPLFQIFAFG</sequence>
<feature type="transmembrane region" description="Helical" evidence="1">
    <location>
        <begin position="82"/>
        <end position="101"/>
    </location>
</feature>
<dbReference type="EMBL" id="HBUF01510599">
    <property type="protein sequence ID" value="CAG6746595.1"/>
    <property type="molecule type" value="Transcribed_RNA"/>
</dbReference>
<name>A0A8D9ECE0_9HEMI</name>
<dbReference type="EMBL" id="HBUF01510598">
    <property type="protein sequence ID" value="CAG6746594.1"/>
    <property type="molecule type" value="Transcribed_RNA"/>
</dbReference>
<keyword evidence="1" id="KW-0812">Transmembrane</keyword>
<dbReference type="AlphaFoldDB" id="A0A8D9ECE0"/>
<proteinExistence type="predicted"/>